<dbReference type="NCBIfam" id="TIGR00042">
    <property type="entry name" value="RdgB/HAM1 family non-canonical purine NTP pyrophosphatase"/>
    <property type="match status" value="1"/>
</dbReference>
<feature type="binding site" evidence="10">
    <location>
        <position position="69"/>
    </location>
    <ligand>
        <name>Mg(2+)</name>
        <dbReference type="ChEBI" id="CHEBI:18420"/>
    </ligand>
</feature>
<dbReference type="Pfam" id="PF01725">
    <property type="entry name" value="Ham1p_like"/>
    <property type="match status" value="1"/>
</dbReference>
<keyword evidence="3 10" id="KW-0479">Metal-binding</keyword>
<dbReference type="PANTHER" id="PTHR11067">
    <property type="entry name" value="INOSINE TRIPHOSPHATE PYROPHOSPHATASE/HAM1 PROTEIN"/>
    <property type="match status" value="1"/>
</dbReference>
<dbReference type="GO" id="GO:0005829">
    <property type="term" value="C:cytosol"/>
    <property type="evidence" value="ECO:0007669"/>
    <property type="project" value="TreeGrafter"/>
</dbReference>
<dbReference type="STRING" id="485916.Dtox_3621"/>
<dbReference type="OrthoDB" id="9807456at2"/>
<evidence type="ECO:0000313" key="13">
    <source>
        <dbReference type="Proteomes" id="UP000002217"/>
    </source>
</evidence>
<dbReference type="GO" id="GO:0046872">
    <property type="term" value="F:metal ion binding"/>
    <property type="evidence" value="ECO:0007669"/>
    <property type="project" value="UniProtKB-KW"/>
</dbReference>
<feature type="binding site" evidence="10">
    <location>
        <begin position="180"/>
        <end position="181"/>
    </location>
    <ligand>
        <name>substrate</name>
    </ligand>
</feature>
<dbReference type="KEGG" id="dae:Dtox_3621"/>
<dbReference type="EC" id="3.6.1.66" evidence="10"/>
<dbReference type="AlphaFoldDB" id="C8VW46"/>
<feature type="binding site" evidence="10">
    <location>
        <position position="175"/>
    </location>
    <ligand>
        <name>substrate</name>
    </ligand>
</feature>
<protein>
    <recommendedName>
        <fullName evidence="10">dITP/XTP pyrophosphatase</fullName>
        <ecNumber evidence="10">3.6.1.66</ecNumber>
    </recommendedName>
    <alternativeName>
        <fullName evidence="10">Non-canonical purine NTP pyrophosphatase</fullName>
    </alternativeName>
    <alternativeName>
        <fullName evidence="10">Non-standard purine NTP pyrophosphatase</fullName>
    </alternativeName>
    <alternativeName>
        <fullName evidence="10">Nucleoside-triphosphate diphosphatase</fullName>
    </alternativeName>
    <alternativeName>
        <fullName evidence="10">Nucleoside-triphosphate pyrophosphatase</fullName>
        <shortName evidence="10">NTPase</shortName>
    </alternativeName>
</protein>
<dbReference type="PANTHER" id="PTHR11067:SF9">
    <property type="entry name" value="INOSINE TRIPHOSPHATE PYROPHOSPHATASE"/>
    <property type="match status" value="1"/>
</dbReference>
<evidence type="ECO:0000256" key="6">
    <source>
        <dbReference type="ARBA" id="ARBA00022842"/>
    </source>
</evidence>
<sequence>MRLVLATRNNGKVRELVELLKDYQVEVLSLEQYPDFPEIEEDGDTFEANAIKKAKDTAAYTGLLVLADDSGLEVDCLNGEPGVYSARFAGEPKDDRANNEKLLRLLTDVPREKRGARFRCVAAIAVPGGPVYTAEGVCSGFIITDLRGEEGFGYDPLFYLPEYDKTFAELDLALKNKISHRGRALAEAKVILSKLLQNI</sequence>
<comment type="catalytic activity">
    <reaction evidence="9 10">
        <text>XTP + H2O = XMP + diphosphate + H(+)</text>
        <dbReference type="Rhea" id="RHEA:28610"/>
        <dbReference type="ChEBI" id="CHEBI:15377"/>
        <dbReference type="ChEBI" id="CHEBI:15378"/>
        <dbReference type="ChEBI" id="CHEBI:33019"/>
        <dbReference type="ChEBI" id="CHEBI:57464"/>
        <dbReference type="ChEBI" id="CHEBI:61314"/>
        <dbReference type="EC" id="3.6.1.66"/>
    </reaction>
</comment>
<comment type="catalytic activity">
    <reaction evidence="10">
        <text>ITP + H2O = IMP + diphosphate + H(+)</text>
        <dbReference type="Rhea" id="RHEA:29399"/>
        <dbReference type="ChEBI" id="CHEBI:15377"/>
        <dbReference type="ChEBI" id="CHEBI:15378"/>
        <dbReference type="ChEBI" id="CHEBI:33019"/>
        <dbReference type="ChEBI" id="CHEBI:58053"/>
        <dbReference type="ChEBI" id="CHEBI:61402"/>
        <dbReference type="EC" id="3.6.1.66"/>
    </reaction>
</comment>
<comment type="subunit">
    <text evidence="2 10">Homodimer.</text>
</comment>
<dbReference type="HAMAP" id="MF_01405">
    <property type="entry name" value="Non_canon_purine_NTPase"/>
    <property type="match status" value="1"/>
</dbReference>
<organism evidence="12 13">
    <name type="scientific">Desulfofarcimen acetoxidans (strain ATCC 49208 / DSM 771 / KCTC 5769 / VKM B-1644 / 5575)</name>
    <name type="common">Desulfotomaculum acetoxidans</name>
    <dbReference type="NCBI Taxonomy" id="485916"/>
    <lineage>
        <taxon>Bacteria</taxon>
        <taxon>Bacillati</taxon>
        <taxon>Bacillota</taxon>
        <taxon>Clostridia</taxon>
        <taxon>Eubacteriales</taxon>
        <taxon>Peptococcaceae</taxon>
        <taxon>Desulfofarcimen</taxon>
    </lineage>
</organism>
<evidence type="ECO:0000256" key="8">
    <source>
        <dbReference type="ARBA" id="ARBA00051875"/>
    </source>
</evidence>
<keyword evidence="13" id="KW-1185">Reference proteome</keyword>
<dbReference type="InterPro" id="IPR029001">
    <property type="entry name" value="ITPase-like_fam"/>
</dbReference>
<feature type="binding site" evidence="10">
    <location>
        <begin position="152"/>
        <end position="155"/>
    </location>
    <ligand>
        <name>substrate</name>
    </ligand>
</feature>
<dbReference type="HOGENOM" id="CLU_082080_0_2_9"/>
<dbReference type="GO" id="GO:0036220">
    <property type="term" value="F:ITP diphosphatase activity"/>
    <property type="evidence" value="ECO:0007669"/>
    <property type="project" value="UniProtKB-UniRule"/>
</dbReference>
<keyword evidence="6 10" id="KW-0460">Magnesium</keyword>
<dbReference type="GO" id="GO:0000166">
    <property type="term" value="F:nucleotide binding"/>
    <property type="evidence" value="ECO:0007669"/>
    <property type="project" value="UniProtKB-KW"/>
</dbReference>
<dbReference type="NCBIfam" id="NF011397">
    <property type="entry name" value="PRK14822.1"/>
    <property type="match status" value="1"/>
</dbReference>
<dbReference type="GO" id="GO:0036222">
    <property type="term" value="F:XTP diphosphatase activity"/>
    <property type="evidence" value="ECO:0007669"/>
    <property type="project" value="UniProtKB-UniRule"/>
</dbReference>
<dbReference type="eggNOG" id="COG0127">
    <property type="taxonomic scope" value="Bacteria"/>
</dbReference>
<dbReference type="Proteomes" id="UP000002217">
    <property type="component" value="Chromosome"/>
</dbReference>
<dbReference type="Gene3D" id="3.90.950.10">
    <property type="match status" value="1"/>
</dbReference>
<dbReference type="GO" id="GO:0017111">
    <property type="term" value="F:ribonucleoside triphosphate phosphatase activity"/>
    <property type="evidence" value="ECO:0007669"/>
    <property type="project" value="InterPro"/>
</dbReference>
<dbReference type="EMBL" id="CP001720">
    <property type="protein sequence ID" value="ACV64333.1"/>
    <property type="molecule type" value="Genomic_DNA"/>
</dbReference>
<dbReference type="GO" id="GO:0009146">
    <property type="term" value="P:purine nucleoside triphosphate catabolic process"/>
    <property type="evidence" value="ECO:0007669"/>
    <property type="project" value="UniProtKB-UniRule"/>
</dbReference>
<evidence type="ECO:0000256" key="3">
    <source>
        <dbReference type="ARBA" id="ARBA00022723"/>
    </source>
</evidence>
<reference evidence="12 13" key="1">
    <citation type="journal article" date="2009" name="Stand. Genomic Sci.">
        <title>Complete genome sequence of Desulfotomaculum acetoxidans type strain (5575).</title>
        <authorList>
            <person name="Spring S."/>
            <person name="Lapidus A."/>
            <person name="Schroder M."/>
            <person name="Gleim D."/>
            <person name="Sims D."/>
            <person name="Meincke L."/>
            <person name="Glavina Del Rio T."/>
            <person name="Tice H."/>
            <person name="Copeland A."/>
            <person name="Cheng J.F."/>
            <person name="Lucas S."/>
            <person name="Chen F."/>
            <person name="Nolan M."/>
            <person name="Bruce D."/>
            <person name="Goodwin L."/>
            <person name="Pitluck S."/>
            <person name="Ivanova N."/>
            <person name="Mavromatis K."/>
            <person name="Mikhailova N."/>
            <person name="Pati A."/>
            <person name="Chen A."/>
            <person name="Palaniappan K."/>
            <person name="Land M."/>
            <person name="Hauser L."/>
            <person name="Chang Y.J."/>
            <person name="Jeffries C.D."/>
            <person name="Chain P."/>
            <person name="Saunders E."/>
            <person name="Brettin T."/>
            <person name="Detter J.C."/>
            <person name="Goker M."/>
            <person name="Bristow J."/>
            <person name="Eisen J.A."/>
            <person name="Markowitz V."/>
            <person name="Hugenholtz P."/>
            <person name="Kyrpides N.C."/>
            <person name="Klenk H.P."/>
            <person name="Han C."/>
        </authorList>
    </citation>
    <scope>NUCLEOTIDE SEQUENCE [LARGE SCALE GENOMIC DNA]</scope>
    <source>
        <strain evidence="13">ATCC 49208 / DSM 771 / VKM B-1644</strain>
    </source>
</reference>
<name>C8VW46_DESAS</name>
<comment type="catalytic activity">
    <reaction evidence="8 10">
        <text>dITP + H2O = dIMP + diphosphate + H(+)</text>
        <dbReference type="Rhea" id="RHEA:28342"/>
        <dbReference type="ChEBI" id="CHEBI:15377"/>
        <dbReference type="ChEBI" id="CHEBI:15378"/>
        <dbReference type="ChEBI" id="CHEBI:33019"/>
        <dbReference type="ChEBI" id="CHEBI:61194"/>
        <dbReference type="ChEBI" id="CHEBI:61382"/>
        <dbReference type="EC" id="3.6.1.66"/>
    </reaction>
</comment>
<comment type="cofactor">
    <cofactor evidence="10">
        <name>Mg(2+)</name>
        <dbReference type="ChEBI" id="CHEBI:18420"/>
    </cofactor>
    <text evidence="10">Binds 1 Mg(2+) ion per subunit.</text>
</comment>
<evidence type="ECO:0000256" key="1">
    <source>
        <dbReference type="ARBA" id="ARBA00008023"/>
    </source>
</evidence>
<dbReference type="InterPro" id="IPR002637">
    <property type="entry name" value="RdgB/HAM1"/>
</dbReference>
<evidence type="ECO:0000256" key="7">
    <source>
        <dbReference type="ARBA" id="ARBA00023080"/>
    </source>
</evidence>
<evidence type="ECO:0000256" key="5">
    <source>
        <dbReference type="ARBA" id="ARBA00022801"/>
    </source>
</evidence>
<keyword evidence="4 10" id="KW-0547">Nucleotide-binding</keyword>
<dbReference type="SUPFAM" id="SSF52972">
    <property type="entry name" value="ITPase-like"/>
    <property type="match status" value="1"/>
</dbReference>
<comment type="function">
    <text evidence="10">Pyrophosphatase that catalyzes the hydrolysis of nucleoside triphosphates to their monophosphate derivatives, with a high preference for the non-canonical purine nucleotides XTP (xanthosine triphosphate), dITP (deoxyinosine triphosphate) and ITP. Seems to function as a house-cleaning enzyme that removes non-canonical purine nucleotides from the nucleotide pool, thus preventing their incorporation into DNA/RNA and avoiding chromosomal lesions.</text>
</comment>
<evidence type="ECO:0000256" key="10">
    <source>
        <dbReference type="HAMAP-Rule" id="MF_01405"/>
    </source>
</evidence>
<dbReference type="GO" id="GO:0009117">
    <property type="term" value="P:nucleotide metabolic process"/>
    <property type="evidence" value="ECO:0007669"/>
    <property type="project" value="UniProtKB-KW"/>
</dbReference>
<keyword evidence="7 10" id="KW-0546">Nucleotide metabolism</keyword>
<evidence type="ECO:0000256" key="4">
    <source>
        <dbReference type="ARBA" id="ARBA00022741"/>
    </source>
</evidence>
<evidence type="ECO:0000256" key="9">
    <source>
        <dbReference type="ARBA" id="ARBA00052017"/>
    </source>
</evidence>
<feature type="binding site" evidence="10">
    <location>
        <begin position="7"/>
        <end position="12"/>
    </location>
    <ligand>
        <name>substrate</name>
    </ligand>
</feature>
<dbReference type="RefSeq" id="WP_015759020.1">
    <property type="nucleotide sequence ID" value="NC_013216.1"/>
</dbReference>
<evidence type="ECO:0000313" key="12">
    <source>
        <dbReference type="EMBL" id="ACV64333.1"/>
    </source>
</evidence>
<dbReference type="InterPro" id="IPR020922">
    <property type="entry name" value="dITP/XTP_pyrophosphatase"/>
</dbReference>
<proteinExistence type="inferred from homology"/>
<dbReference type="GO" id="GO:0035870">
    <property type="term" value="F:dITP diphosphatase activity"/>
    <property type="evidence" value="ECO:0007669"/>
    <property type="project" value="UniProtKB-UniRule"/>
</dbReference>
<keyword evidence="5 10" id="KW-0378">Hydrolase</keyword>
<feature type="active site" description="Proton acceptor" evidence="10">
    <location>
        <position position="69"/>
    </location>
</feature>
<evidence type="ECO:0000256" key="2">
    <source>
        <dbReference type="ARBA" id="ARBA00011738"/>
    </source>
</evidence>
<accession>C8VW46</accession>
<dbReference type="CDD" id="cd00515">
    <property type="entry name" value="HAM1"/>
    <property type="match status" value="1"/>
</dbReference>
<evidence type="ECO:0000256" key="11">
    <source>
        <dbReference type="RuleBase" id="RU003781"/>
    </source>
</evidence>
<comment type="similarity">
    <text evidence="1 10 11">Belongs to the HAM1 NTPase family.</text>
</comment>
<feature type="binding site" evidence="10">
    <location>
        <position position="70"/>
    </location>
    <ligand>
        <name>substrate</name>
    </ligand>
</feature>
<gene>
    <name evidence="12" type="ordered locus">Dtox_3621</name>
</gene>
<feature type="binding site" evidence="10">
    <location>
        <position position="40"/>
    </location>
    <ligand>
        <name>Mg(2+)</name>
        <dbReference type="ChEBI" id="CHEBI:18420"/>
    </ligand>
</feature>
<dbReference type="FunFam" id="3.90.950.10:FF:000001">
    <property type="entry name" value="dITP/XTP pyrophosphatase"/>
    <property type="match status" value="1"/>
</dbReference>